<evidence type="ECO:0000256" key="10">
    <source>
        <dbReference type="ARBA" id="ARBA00023027"/>
    </source>
</evidence>
<evidence type="ECO:0000256" key="6">
    <source>
        <dbReference type="ARBA" id="ARBA00022729"/>
    </source>
</evidence>
<dbReference type="PANTHER" id="PTHR24365">
    <property type="entry name" value="TOLL-LIKE RECEPTOR"/>
    <property type="match status" value="1"/>
</dbReference>
<evidence type="ECO:0000256" key="15">
    <source>
        <dbReference type="SAM" id="SignalP"/>
    </source>
</evidence>
<reference evidence="17" key="1">
    <citation type="submission" date="2022-03" db="EMBL/GenBank/DDBJ databases">
        <authorList>
            <person name="Alioto T."/>
            <person name="Alioto T."/>
            <person name="Gomez Garrido J."/>
        </authorList>
    </citation>
    <scope>NUCLEOTIDE SEQUENCE</scope>
</reference>
<dbReference type="EMBL" id="OW240914">
    <property type="protein sequence ID" value="CAH2277235.1"/>
    <property type="molecule type" value="Genomic_DNA"/>
</dbReference>
<keyword evidence="18" id="KW-1185">Reference proteome</keyword>
<dbReference type="PROSITE" id="PS51450">
    <property type="entry name" value="LRR"/>
    <property type="match status" value="7"/>
</dbReference>
<evidence type="ECO:0000256" key="9">
    <source>
        <dbReference type="ARBA" id="ARBA00022989"/>
    </source>
</evidence>
<dbReference type="Pfam" id="PF13855">
    <property type="entry name" value="LRR_8"/>
    <property type="match status" value="4"/>
</dbReference>
<dbReference type="InterPro" id="IPR000157">
    <property type="entry name" value="TIR_dom"/>
</dbReference>
<evidence type="ECO:0000256" key="1">
    <source>
        <dbReference type="ARBA" id="ARBA00004479"/>
    </source>
</evidence>
<dbReference type="InterPro" id="IPR035897">
    <property type="entry name" value="Toll_tir_struct_dom_sf"/>
</dbReference>
<dbReference type="PROSITE" id="PS50104">
    <property type="entry name" value="TIR"/>
    <property type="match status" value="1"/>
</dbReference>
<gene>
    <name evidence="17" type="ORF">PECUL_23A012978</name>
</gene>
<feature type="signal peptide" evidence="15">
    <location>
        <begin position="1"/>
        <end position="24"/>
    </location>
</feature>
<evidence type="ECO:0000256" key="11">
    <source>
        <dbReference type="ARBA" id="ARBA00023136"/>
    </source>
</evidence>
<keyword evidence="6 15" id="KW-0732">Signal</keyword>
<feature type="chain" id="PRO_5042179409" evidence="15">
    <location>
        <begin position="25"/>
        <end position="947"/>
    </location>
</feature>
<evidence type="ECO:0000256" key="8">
    <source>
        <dbReference type="ARBA" id="ARBA00022859"/>
    </source>
</evidence>
<dbReference type="GO" id="GO:0038023">
    <property type="term" value="F:signaling receptor activity"/>
    <property type="evidence" value="ECO:0007669"/>
    <property type="project" value="TreeGrafter"/>
</dbReference>
<evidence type="ECO:0000256" key="3">
    <source>
        <dbReference type="ARBA" id="ARBA00022588"/>
    </source>
</evidence>
<feature type="domain" description="TIR" evidence="16">
    <location>
        <begin position="788"/>
        <end position="929"/>
    </location>
</feature>
<keyword evidence="10" id="KW-0520">NAD</keyword>
<protein>
    <submittedName>
        <fullName evidence="17">Toll-like receptor 22A, partial</fullName>
    </submittedName>
</protein>
<dbReference type="SMART" id="SM00365">
    <property type="entry name" value="LRR_SD22"/>
    <property type="match status" value="7"/>
</dbReference>
<keyword evidence="8" id="KW-0391">Immunity</keyword>
<evidence type="ECO:0000256" key="14">
    <source>
        <dbReference type="ARBA" id="ARBA00023198"/>
    </source>
</evidence>
<comment type="subcellular location">
    <subcellularLocation>
        <location evidence="1">Membrane</location>
        <topology evidence="1">Single-pass type I membrane protein</topology>
    </subcellularLocation>
</comment>
<keyword evidence="7" id="KW-0677">Repeat</keyword>
<dbReference type="SUPFAM" id="SSF52058">
    <property type="entry name" value="L domain-like"/>
    <property type="match status" value="1"/>
</dbReference>
<evidence type="ECO:0000259" key="16">
    <source>
        <dbReference type="PROSITE" id="PS50104"/>
    </source>
</evidence>
<name>A0AAD1RSC6_PELCU</name>
<dbReference type="GO" id="GO:0006954">
    <property type="term" value="P:inflammatory response"/>
    <property type="evidence" value="ECO:0007669"/>
    <property type="project" value="UniProtKB-KW"/>
</dbReference>
<dbReference type="GO" id="GO:0045087">
    <property type="term" value="P:innate immune response"/>
    <property type="evidence" value="ECO:0007669"/>
    <property type="project" value="UniProtKB-KW"/>
</dbReference>
<keyword evidence="12 17" id="KW-0675">Receptor</keyword>
<evidence type="ECO:0000313" key="18">
    <source>
        <dbReference type="Proteomes" id="UP001295444"/>
    </source>
</evidence>
<keyword evidence="4" id="KW-0433">Leucine-rich repeat</keyword>
<dbReference type="Pfam" id="PF12799">
    <property type="entry name" value="LRR_4"/>
    <property type="match status" value="1"/>
</dbReference>
<keyword evidence="11" id="KW-0472">Membrane</keyword>
<keyword evidence="3" id="KW-0399">Innate immunity</keyword>
<dbReference type="Pfam" id="PF01582">
    <property type="entry name" value="TIR"/>
    <property type="match status" value="1"/>
</dbReference>
<dbReference type="InterPro" id="IPR000483">
    <property type="entry name" value="Cys-rich_flank_reg_C"/>
</dbReference>
<evidence type="ECO:0000256" key="2">
    <source>
        <dbReference type="ARBA" id="ARBA00009634"/>
    </source>
</evidence>
<dbReference type="InterPro" id="IPR001611">
    <property type="entry name" value="Leu-rich_rpt"/>
</dbReference>
<dbReference type="SUPFAM" id="SSF52200">
    <property type="entry name" value="Toll/Interleukin receptor TIR domain"/>
    <property type="match status" value="1"/>
</dbReference>
<dbReference type="GO" id="GO:0002224">
    <property type="term" value="P:toll-like receptor signaling pathway"/>
    <property type="evidence" value="ECO:0007669"/>
    <property type="project" value="TreeGrafter"/>
</dbReference>
<dbReference type="SMART" id="SM00082">
    <property type="entry name" value="LRRCT"/>
    <property type="match status" value="1"/>
</dbReference>
<dbReference type="InterPro" id="IPR025875">
    <property type="entry name" value="Leu-rich_rpt_4"/>
</dbReference>
<dbReference type="Gene3D" id="3.40.50.10140">
    <property type="entry name" value="Toll/interleukin-1 receptor homology (TIR) domain"/>
    <property type="match status" value="1"/>
</dbReference>
<dbReference type="SMART" id="SM00255">
    <property type="entry name" value="TIR"/>
    <property type="match status" value="1"/>
</dbReference>
<dbReference type="PANTHER" id="PTHR24365:SF522">
    <property type="entry name" value="LOW QUALITY PROTEIN: TOLL-LIKE RECEPTOR 13-RELATED"/>
    <property type="match status" value="1"/>
</dbReference>
<dbReference type="Proteomes" id="UP001295444">
    <property type="component" value="Chromosome 03"/>
</dbReference>
<evidence type="ECO:0000256" key="13">
    <source>
        <dbReference type="ARBA" id="ARBA00023180"/>
    </source>
</evidence>
<dbReference type="InterPro" id="IPR032675">
    <property type="entry name" value="LRR_dom_sf"/>
</dbReference>
<evidence type="ECO:0000256" key="5">
    <source>
        <dbReference type="ARBA" id="ARBA00022692"/>
    </source>
</evidence>
<organism evidence="17 18">
    <name type="scientific">Pelobates cultripes</name>
    <name type="common">Western spadefoot toad</name>
    <dbReference type="NCBI Taxonomy" id="61616"/>
    <lineage>
        <taxon>Eukaryota</taxon>
        <taxon>Metazoa</taxon>
        <taxon>Chordata</taxon>
        <taxon>Craniata</taxon>
        <taxon>Vertebrata</taxon>
        <taxon>Euteleostomi</taxon>
        <taxon>Amphibia</taxon>
        <taxon>Batrachia</taxon>
        <taxon>Anura</taxon>
        <taxon>Pelobatoidea</taxon>
        <taxon>Pelobatidae</taxon>
        <taxon>Pelobates</taxon>
    </lineage>
</organism>
<keyword evidence="5" id="KW-0812">Transmembrane</keyword>
<dbReference type="SUPFAM" id="SSF52047">
    <property type="entry name" value="RNI-like"/>
    <property type="match status" value="1"/>
</dbReference>
<keyword evidence="14" id="KW-0395">Inflammatory response</keyword>
<evidence type="ECO:0000256" key="7">
    <source>
        <dbReference type="ARBA" id="ARBA00022737"/>
    </source>
</evidence>
<dbReference type="SMART" id="SM00369">
    <property type="entry name" value="LRR_TYP"/>
    <property type="match status" value="15"/>
</dbReference>
<dbReference type="AlphaFoldDB" id="A0AAD1RSC6"/>
<dbReference type="FunFam" id="3.80.10.10:FF:000770">
    <property type="entry name" value="Uncharacterized protein"/>
    <property type="match status" value="1"/>
</dbReference>
<dbReference type="FunFam" id="3.40.50.10140:FF:000001">
    <property type="entry name" value="Toll-like receptor 2"/>
    <property type="match status" value="1"/>
</dbReference>
<proteinExistence type="inferred from homology"/>
<evidence type="ECO:0000256" key="12">
    <source>
        <dbReference type="ARBA" id="ARBA00023170"/>
    </source>
</evidence>
<dbReference type="InterPro" id="IPR003591">
    <property type="entry name" value="Leu-rich_rpt_typical-subtyp"/>
</dbReference>
<evidence type="ECO:0000256" key="4">
    <source>
        <dbReference type="ARBA" id="ARBA00022614"/>
    </source>
</evidence>
<dbReference type="GO" id="GO:0005886">
    <property type="term" value="C:plasma membrane"/>
    <property type="evidence" value="ECO:0007669"/>
    <property type="project" value="TreeGrafter"/>
</dbReference>
<evidence type="ECO:0000313" key="17">
    <source>
        <dbReference type="EMBL" id="CAH2277235.1"/>
    </source>
</evidence>
<dbReference type="Gene3D" id="3.80.10.10">
    <property type="entry name" value="Ribonuclease Inhibitor"/>
    <property type="match status" value="3"/>
</dbReference>
<keyword evidence="9" id="KW-1133">Transmembrane helix</keyword>
<keyword evidence="13" id="KW-0325">Glycoprotein</keyword>
<comment type="similarity">
    <text evidence="2">Belongs to the Toll-like receptor family.</text>
</comment>
<sequence>MCSKAMLLLLTWLVLLSLVKNGDSYAVQGCDIHGREYPKVLCYKRGLTRVPEKLPERTVNLDISYNKIQVIEAKNFNNLTFLHEMNISSNQISFIGIRTFQNLPALRHLNLSSNRIESLISGMFDDLQNLTTLLLNDNQIATIDANAFFGLPNLKVLGLSSNRLYTLEALGTAFKVWSLEEIYIANNSLQHFATSDLSNVSTNLHSIVASTNPFSAVNIVTGILQNISYLDLSFTLKTVLWNLTEPCFLSGLKRLNLEGINLPPAAVSNIIQSLTCTSLEEINLGNLNLSDSGLLIQELCQHHPKLKVILLHGNNYKEFRKYTFQNCTQLVELDISQNMFQHVSTSTFEHLGVLQQLSIANNKLTSIPNDLSHMCALKKMNLSNNHLSEVFLNNSKSYDKLKSLDLSGNKMTVFYSSFLGNWSLQDLNLGDNQLLDISGSFQGSLKKLEELWLRKNKLSSLSSDTFKNLVSLKFLNLIDNQLEEIETGSFNGLENLQTLLLGSNKLTQKSLKKPIFQGLKSLCELQLFNNYLNYESSKNLEFPPFQALTSLKLLTLNSQAHNGMENIPANYFDGLVSLRKLHAGNTAVKNFDPATFTYTPGLQELDMSNNHILDIDPRLLEHLCNLTELHINQNNLDSLNFLKAANYSKLILLRAVGNQLNTFTSDQLNFLPALEFLDLRSNPLTCSCENRWFINWVETDLKTQVLHFYEYECAYPPSRKGEKLFTFNIEACTLHIDYILFLTTCLLISNMMVIFTLWKFWRWQVLYGYYVFLGFLYDRKHHQKKYNYQYDAFISYNSHDEEWVFNQLVPNLEETYKWKLCLHHRDFEPGKPIIDNIIDSIYSSRKTICIISSHYLESEWCSKEIQVASYRLFDDHADVLILLFLEDIPNNRLSPYHQMRKLIKKKTYLIWPKNLNACPLFWFKVNQALENKTNEEDENSPLAALCT</sequence>
<accession>A0AAD1RSC6</accession>